<evidence type="ECO:0000256" key="2">
    <source>
        <dbReference type="SAM" id="Phobius"/>
    </source>
</evidence>
<dbReference type="EMBL" id="QNQT01000002">
    <property type="protein sequence ID" value="RDU37573.1"/>
    <property type="molecule type" value="Genomic_DNA"/>
</dbReference>
<keyword evidence="4" id="KW-1185">Reference proteome</keyword>
<evidence type="ECO:0000313" key="3">
    <source>
        <dbReference type="EMBL" id="RDU37573.1"/>
    </source>
</evidence>
<accession>A0A3D8GSY4</accession>
<feature type="transmembrane region" description="Helical" evidence="2">
    <location>
        <begin position="21"/>
        <end position="41"/>
    </location>
</feature>
<dbReference type="OrthoDB" id="2961596at2"/>
<evidence type="ECO:0000256" key="1">
    <source>
        <dbReference type="SAM" id="Coils"/>
    </source>
</evidence>
<dbReference type="RefSeq" id="WP_115451245.1">
    <property type="nucleotide sequence ID" value="NZ_QNQT01000002.1"/>
</dbReference>
<evidence type="ECO:0000313" key="4">
    <source>
        <dbReference type="Proteomes" id="UP000257144"/>
    </source>
</evidence>
<protein>
    <recommendedName>
        <fullName evidence="5">Lipopolysaccharide biosynthesis protein</fullName>
    </recommendedName>
</protein>
<dbReference type="AlphaFoldDB" id="A0A3D8GSY4"/>
<comment type="caution">
    <text evidence="3">The sequence shown here is derived from an EMBL/GenBank/DDBJ whole genome shotgun (WGS) entry which is preliminary data.</text>
</comment>
<name>A0A3D8GSY4_9BACI</name>
<reference evidence="3 4" key="1">
    <citation type="submission" date="2018-07" db="EMBL/GenBank/DDBJ databases">
        <title>Bacillus sp. YLB-04 draft genome sequence.</title>
        <authorList>
            <person name="Yu L."/>
            <person name="Tang X."/>
        </authorList>
    </citation>
    <scope>NUCLEOTIDE SEQUENCE [LARGE SCALE GENOMIC DNA]</scope>
    <source>
        <strain evidence="3 4">YLB-04</strain>
    </source>
</reference>
<organism evidence="3 4">
    <name type="scientific">Neobacillus piezotolerans</name>
    <dbReference type="NCBI Taxonomy" id="2259171"/>
    <lineage>
        <taxon>Bacteria</taxon>
        <taxon>Bacillati</taxon>
        <taxon>Bacillota</taxon>
        <taxon>Bacilli</taxon>
        <taxon>Bacillales</taxon>
        <taxon>Bacillaceae</taxon>
        <taxon>Neobacillus</taxon>
    </lineage>
</organism>
<sequence length="250" mass="28717">MAEEKKYILYEYLSYFWKRKWLFVIIPLATAVLIAAAVYILKPDSRGYTAEGTVFTGSVNQKELTDPDIIEAKYQDVKGLSILVPERDKVKFKVKAKSQTEAEKVLDQVRNQYFSDLKKNAQLRIDLTTRQFESLQKRMETLDSNLALYEKRLAASDDTYDQEGYRELIGKSMDERYRASERADKKEGDIALFSNPEILPAEVHKAKTYIPESLAIGIILGLILAVALLALMKYLSDARRFYKEKGSFLD</sequence>
<keyword evidence="2" id="KW-0812">Transmembrane</keyword>
<feature type="transmembrane region" description="Helical" evidence="2">
    <location>
        <begin position="214"/>
        <end position="235"/>
    </location>
</feature>
<gene>
    <name evidence="3" type="ORF">DRW41_06955</name>
</gene>
<evidence type="ECO:0008006" key="5">
    <source>
        <dbReference type="Google" id="ProtNLM"/>
    </source>
</evidence>
<keyword evidence="2" id="KW-1133">Transmembrane helix</keyword>
<feature type="coiled-coil region" evidence="1">
    <location>
        <begin position="118"/>
        <end position="152"/>
    </location>
</feature>
<proteinExistence type="predicted"/>
<keyword evidence="2" id="KW-0472">Membrane</keyword>
<dbReference type="Proteomes" id="UP000257144">
    <property type="component" value="Unassembled WGS sequence"/>
</dbReference>
<keyword evidence="1" id="KW-0175">Coiled coil</keyword>